<evidence type="ECO:0000313" key="3">
    <source>
        <dbReference type="Proteomes" id="UP001438292"/>
    </source>
</evidence>
<gene>
    <name evidence="2" type="ORF">ABH309_02260</name>
</gene>
<feature type="region of interest" description="Disordered" evidence="1">
    <location>
        <begin position="52"/>
        <end position="78"/>
    </location>
</feature>
<dbReference type="RefSeq" id="WP_346194155.1">
    <property type="nucleotide sequence ID" value="NZ_JBDJHV010000009.1"/>
</dbReference>
<organism evidence="2 3">
    <name type="scientific">Chromobacterium piscinae</name>
    <dbReference type="NCBI Taxonomy" id="686831"/>
    <lineage>
        <taxon>Bacteria</taxon>
        <taxon>Pseudomonadati</taxon>
        <taxon>Pseudomonadota</taxon>
        <taxon>Betaproteobacteria</taxon>
        <taxon>Neisseriales</taxon>
        <taxon>Chromobacteriaceae</taxon>
        <taxon>Chromobacterium</taxon>
    </lineage>
</organism>
<comment type="caution">
    <text evidence="2">The sequence shown here is derived from an EMBL/GenBank/DDBJ whole genome shotgun (WGS) entry which is preliminary data.</text>
</comment>
<feature type="region of interest" description="Disordered" evidence="1">
    <location>
        <begin position="89"/>
        <end position="108"/>
    </location>
</feature>
<evidence type="ECO:0000256" key="1">
    <source>
        <dbReference type="SAM" id="MobiDB-lite"/>
    </source>
</evidence>
<sequence>MIPRRAGLAILIGLAVAGGAAWLLRQAEHPPPPPSTAKAATAPPVQPIVHQATPATQWRPPARPALPPVKKGGDSWRPDAAPVVAKVEVQRGAPDIPDAQPLPRPLDP</sequence>
<evidence type="ECO:0000313" key="2">
    <source>
        <dbReference type="EMBL" id="MEO3953263.1"/>
    </source>
</evidence>
<protein>
    <submittedName>
        <fullName evidence="2">Uncharacterized protein</fullName>
    </submittedName>
</protein>
<dbReference type="EMBL" id="JBDQQU010000002">
    <property type="protein sequence ID" value="MEO3953263.1"/>
    <property type="molecule type" value="Genomic_DNA"/>
</dbReference>
<name>A0ABV0H2P2_9NEIS</name>
<keyword evidence="3" id="KW-1185">Reference proteome</keyword>
<dbReference type="Proteomes" id="UP001438292">
    <property type="component" value="Unassembled WGS sequence"/>
</dbReference>
<proteinExistence type="predicted"/>
<accession>A0ABV0H2P2</accession>
<reference evidence="2 3" key="1">
    <citation type="submission" date="2024-05" db="EMBL/GenBank/DDBJ databases">
        <authorList>
            <person name="De Oliveira J.P."/>
            <person name="Noriler S.A."/>
            <person name="De Oliveira A.G."/>
            <person name="Sipoli D.S."/>
        </authorList>
    </citation>
    <scope>NUCLEOTIDE SEQUENCE [LARGE SCALE GENOMIC DNA]</scope>
    <source>
        <strain evidence="2 3">LABIM186</strain>
    </source>
</reference>